<keyword evidence="2" id="KW-1185">Reference proteome</keyword>
<comment type="caution">
    <text evidence="1">The sequence shown here is derived from an EMBL/GenBank/DDBJ whole genome shotgun (WGS) entry which is preliminary data.</text>
</comment>
<organism evidence="1 2">
    <name type="scientific">Serratia marcescens</name>
    <dbReference type="NCBI Taxonomy" id="615"/>
    <lineage>
        <taxon>Bacteria</taxon>
        <taxon>Pseudomonadati</taxon>
        <taxon>Pseudomonadota</taxon>
        <taxon>Gammaproteobacteria</taxon>
        <taxon>Enterobacterales</taxon>
        <taxon>Yersiniaceae</taxon>
        <taxon>Serratia</taxon>
    </lineage>
</organism>
<dbReference type="InterPro" id="IPR036111">
    <property type="entry name" value="Mal/L-sulfo/L-lacto_DH-like_sf"/>
</dbReference>
<feature type="non-terminal residue" evidence="1">
    <location>
        <position position="1"/>
    </location>
</feature>
<sequence>LIIALDPERFLGADRAKYFASAEAMFADMQAQGARIPGERRYRQRRQSERDGVEIPRTLYDEIVALCD</sequence>
<evidence type="ECO:0000313" key="1">
    <source>
        <dbReference type="EMBL" id="PYA72023.1"/>
    </source>
</evidence>
<dbReference type="InterPro" id="IPR043143">
    <property type="entry name" value="Mal/L-sulf/L-lact_DH-like_NADP"/>
</dbReference>
<proteinExistence type="predicted"/>
<reference evidence="2" key="1">
    <citation type="submission" date="2018-06" db="EMBL/GenBank/DDBJ databases">
        <title>Serratia marcescens genome sequencing and assembly.</title>
        <authorList>
            <person name="Martins R.C."/>
            <person name="Perdigao-Neto L.V."/>
            <person name="Costa S.F."/>
            <person name="Levin A.S.S."/>
        </authorList>
    </citation>
    <scope>NUCLEOTIDE SEQUENCE [LARGE SCALE GENOMIC DNA]</scope>
    <source>
        <strain evidence="2">1283</strain>
    </source>
</reference>
<dbReference type="InterPro" id="IPR043144">
    <property type="entry name" value="Mal/L-sulf/L-lact_DH-like_ah"/>
</dbReference>
<evidence type="ECO:0000313" key="2">
    <source>
        <dbReference type="Proteomes" id="UP000247823"/>
    </source>
</evidence>
<accession>A0ABX5NGJ0</accession>
<name>A0ABX5NGJ0_SERMA</name>
<reference evidence="1 2" key="2">
    <citation type="submission" date="2018-06" db="EMBL/GenBank/DDBJ databases">
        <title>Serratia marcescens genome sequencing and assembly.</title>
        <authorList>
            <person name="Martins R.C.R."/>
            <person name="Perdigao-Neto L.V."/>
            <person name="Costa S.F."/>
            <person name="Levin A.S.S."/>
        </authorList>
    </citation>
    <scope>NUCLEOTIDE SEQUENCE [LARGE SCALE GENOMIC DNA]</scope>
    <source>
        <strain evidence="1 2">1283</strain>
    </source>
</reference>
<dbReference type="EMBL" id="QJQB01000128">
    <property type="protein sequence ID" value="PYA72023.1"/>
    <property type="molecule type" value="Genomic_DNA"/>
</dbReference>
<dbReference type="SUPFAM" id="SSF89733">
    <property type="entry name" value="L-sulfolactate dehydrogenase-like"/>
    <property type="match status" value="1"/>
</dbReference>
<gene>
    <name evidence="1" type="ORF">DMW51_05940</name>
</gene>
<dbReference type="Gene3D" id="3.30.1370.60">
    <property type="entry name" value="Hypothetical oxidoreductase yiak, domain 2"/>
    <property type="match status" value="1"/>
</dbReference>
<protein>
    <submittedName>
        <fullName evidence="1">Oxidoreductase</fullName>
    </submittedName>
</protein>
<dbReference type="Proteomes" id="UP000247823">
    <property type="component" value="Unassembled WGS sequence"/>
</dbReference>
<dbReference type="Gene3D" id="1.10.1530.10">
    <property type="match status" value="1"/>
</dbReference>